<reference evidence="1" key="1">
    <citation type="journal article" date="2019" name="bioRxiv">
        <title>The Genome of the Zebra Mussel, Dreissena polymorpha: A Resource for Invasive Species Research.</title>
        <authorList>
            <person name="McCartney M.A."/>
            <person name="Auch B."/>
            <person name="Kono T."/>
            <person name="Mallez S."/>
            <person name="Zhang Y."/>
            <person name="Obille A."/>
            <person name="Becker A."/>
            <person name="Abrahante J.E."/>
            <person name="Garbe J."/>
            <person name="Badalamenti J.P."/>
            <person name="Herman A."/>
            <person name="Mangelson H."/>
            <person name="Liachko I."/>
            <person name="Sullivan S."/>
            <person name="Sone E.D."/>
            <person name="Koren S."/>
            <person name="Silverstein K.A.T."/>
            <person name="Beckman K.B."/>
            <person name="Gohl D.M."/>
        </authorList>
    </citation>
    <scope>NUCLEOTIDE SEQUENCE</scope>
    <source>
        <strain evidence="1">Duluth1</strain>
        <tissue evidence="1">Whole animal</tissue>
    </source>
</reference>
<sequence length="179" mass="20312">MKPAIKKPTPVGELVQKGWIDNKVSLDAKGSFCPIQPCKSAQAMIGSFCPINPCKSEQAIIGRQFLPHQPLQICAGYDRKAVSAPSTLINILTKFHKDWMKTVTSIVYTRTKIMQNTETFIHKNILTKFHKDWMKTVTSTINILTKFHKDWMKTVTSTVYTSYRPACTVCQTRKLPMFG</sequence>
<proteinExistence type="predicted"/>
<keyword evidence="2" id="KW-1185">Reference proteome</keyword>
<dbReference type="AlphaFoldDB" id="A0A9D4BEU5"/>
<evidence type="ECO:0000313" key="1">
    <source>
        <dbReference type="EMBL" id="KAH3692478.1"/>
    </source>
</evidence>
<dbReference type="Proteomes" id="UP000828390">
    <property type="component" value="Unassembled WGS sequence"/>
</dbReference>
<gene>
    <name evidence="1" type="ORF">DPMN_194319</name>
</gene>
<accession>A0A9D4BEU5</accession>
<protein>
    <submittedName>
        <fullName evidence="1">Uncharacterized protein</fullName>
    </submittedName>
</protein>
<organism evidence="1 2">
    <name type="scientific">Dreissena polymorpha</name>
    <name type="common">Zebra mussel</name>
    <name type="synonym">Mytilus polymorpha</name>
    <dbReference type="NCBI Taxonomy" id="45954"/>
    <lineage>
        <taxon>Eukaryota</taxon>
        <taxon>Metazoa</taxon>
        <taxon>Spiralia</taxon>
        <taxon>Lophotrochozoa</taxon>
        <taxon>Mollusca</taxon>
        <taxon>Bivalvia</taxon>
        <taxon>Autobranchia</taxon>
        <taxon>Heteroconchia</taxon>
        <taxon>Euheterodonta</taxon>
        <taxon>Imparidentia</taxon>
        <taxon>Neoheterodontei</taxon>
        <taxon>Myida</taxon>
        <taxon>Dreissenoidea</taxon>
        <taxon>Dreissenidae</taxon>
        <taxon>Dreissena</taxon>
    </lineage>
</organism>
<comment type="caution">
    <text evidence="1">The sequence shown here is derived from an EMBL/GenBank/DDBJ whole genome shotgun (WGS) entry which is preliminary data.</text>
</comment>
<evidence type="ECO:0000313" key="2">
    <source>
        <dbReference type="Proteomes" id="UP000828390"/>
    </source>
</evidence>
<name>A0A9D4BEU5_DREPO</name>
<reference evidence="1" key="2">
    <citation type="submission" date="2020-11" db="EMBL/GenBank/DDBJ databases">
        <authorList>
            <person name="McCartney M.A."/>
            <person name="Auch B."/>
            <person name="Kono T."/>
            <person name="Mallez S."/>
            <person name="Becker A."/>
            <person name="Gohl D.M."/>
            <person name="Silverstein K.A.T."/>
            <person name="Koren S."/>
            <person name="Bechman K.B."/>
            <person name="Herman A."/>
            <person name="Abrahante J.E."/>
            <person name="Garbe J."/>
        </authorList>
    </citation>
    <scope>NUCLEOTIDE SEQUENCE</scope>
    <source>
        <strain evidence="1">Duluth1</strain>
        <tissue evidence="1">Whole animal</tissue>
    </source>
</reference>
<dbReference type="EMBL" id="JAIWYP010000022">
    <property type="protein sequence ID" value="KAH3692478.1"/>
    <property type="molecule type" value="Genomic_DNA"/>
</dbReference>